<feature type="domain" description="Flavodoxin-like" evidence="4">
    <location>
        <begin position="19"/>
        <end position="192"/>
    </location>
</feature>
<evidence type="ECO:0000313" key="5">
    <source>
        <dbReference type="EMBL" id="MEO9382826.1"/>
    </source>
</evidence>
<dbReference type="Gene3D" id="3.40.50.360">
    <property type="match status" value="1"/>
</dbReference>
<dbReference type="EMBL" id="JBDXMI010000001">
    <property type="protein sequence ID" value="MEO9382826.1"/>
    <property type="molecule type" value="Genomic_DNA"/>
</dbReference>
<dbReference type="InterPro" id="IPR005025">
    <property type="entry name" value="FMN_Rdtase-like_dom"/>
</dbReference>
<dbReference type="PANTHER" id="PTHR30546">
    <property type="entry name" value="FLAVODOXIN-RELATED PROTEIN WRBA-RELATED"/>
    <property type="match status" value="1"/>
</dbReference>
<dbReference type="InterPro" id="IPR008254">
    <property type="entry name" value="Flavodoxin/NO_synth"/>
</dbReference>
<sequence length="209" mass="22532">MNFDTNIATTHYANDMSHIQIVYYSSNESTHLLAEAIQQGAAEHGRARLLRILPQHIQHGRYPIQAFSDELQDASAIIFGSPTFMGGPAAQFKAFADASSAGWCRQAWADKVAAGFTIGGNLNGDQQCTLAYFATLAAQHGMLWCGLDIAAGHHPDGLNRLGCQLGATAHSPDGKLHPADLATARHLGQRVAKLARRMQVPSQTQEKTT</sequence>
<accession>A0ABV0INF7</accession>
<dbReference type="InterPro" id="IPR029039">
    <property type="entry name" value="Flavoprotein-like_sf"/>
</dbReference>
<name>A0ABV0INF7_9NEIS</name>
<dbReference type="Proteomes" id="UP001462502">
    <property type="component" value="Unassembled WGS sequence"/>
</dbReference>
<protein>
    <recommendedName>
        <fullName evidence="3">Flavoprotein WrbA</fullName>
    </recommendedName>
</protein>
<evidence type="ECO:0000256" key="3">
    <source>
        <dbReference type="ARBA" id="ARBA00029652"/>
    </source>
</evidence>
<dbReference type="PROSITE" id="PS50902">
    <property type="entry name" value="FLAVODOXIN_LIKE"/>
    <property type="match status" value="1"/>
</dbReference>
<evidence type="ECO:0000313" key="6">
    <source>
        <dbReference type="Proteomes" id="UP001462502"/>
    </source>
</evidence>
<evidence type="ECO:0000256" key="1">
    <source>
        <dbReference type="ARBA" id="ARBA00022630"/>
    </source>
</evidence>
<organism evidence="5 6">
    <name type="scientific">Chromobacterium phragmitis</name>
    <dbReference type="NCBI Taxonomy" id="2202141"/>
    <lineage>
        <taxon>Bacteria</taxon>
        <taxon>Pseudomonadati</taxon>
        <taxon>Pseudomonadota</taxon>
        <taxon>Betaproteobacteria</taxon>
        <taxon>Neisseriales</taxon>
        <taxon>Chromobacteriaceae</taxon>
        <taxon>Chromobacterium</taxon>
    </lineage>
</organism>
<reference evidence="5 6" key="1">
    <citation type="submission" date="2024-05" db="EMBL/GenBank/DDBJ databases">
        <authorList>
            <person name="De Oliveira J.P."/>
            <person name="Noriler S.A."/>
            <person name="De Oliveira A.G."/>
            <person name="Sipoli D.S."/>
        </authorList>
    </citation>
    <scope>NUCLEOTIDE SEQUENCE [LARGE SCALE GENOMIC DNA]</scope>
    <source>
        <strain evidence="5 6">LABIM192</strain>
    </source>
</reference>
<keyword evidence="6" id="KW-1185">Reference proteome</keyword>
<evidence type="ECO:0000259" key="4">
    <source>
        <dbReference type="PROSITE" id="PS50902"/>
    </source>
</evidence>
<gene>
    <name evidence="5" type="ORF">ABI908_01680</name>
</gene>
<comment type="caution">
    <text evidence="5">The sequence shown here is derived from an EMBL/GenBank/DDBJ whole genome shotgun (WGS) entry which is preliminary data.</text>
</comment>
<dbReference type="SUPFAM" id="SSF52218">
    <property type="entry name" value="Flavoproteins"/>
    <property type="match status" value="1"/>
</dbReference>
<evidence type="ECO:0000256" key="2">
    <source>
        <dbReference type="ARBA" id="ARBA00022643"/>
    </source>
</evidence>
<proteinExistence type="predicted"/>
<dbReference type="PANTHER" id="PTHR30546:SF23">
    <property type="entry name" value="FLAVOPROTEIN-LIKE PROTEIN YCP4-RELATED"/>
    <property type="match status" value="1"/>
</dbReference>
<dbReference type="Pfam" id="PF03358">
    <property type="entry name" value="FMN_red"/>
    <property type="match status" value="1"/>
</dbReference>
<keyword evidence="2" id="KW-0288">FMN</keyword>
<dbReference type="RefSeq" id="WP_232538547.1">
    <property type="nucleotide sequence ID" value="NZ_CP029495.1"/>
</dbReference>
<keyword evidence="1" id="KW-0285">Flavoprotein</keyword>